<organism evidence="1">
    <name type="scientific">Cyprideis torosa</name>
    <dbReference type="NCBI Taxonomy" id="163714"/>
    <lineage>
        <taxon>Eukaryota</taxon>
        <taxon>Metazoa</taxon>
        <taxon>Ecdysozoa</taxon>
        <taxon>Arthropoda</taxon>
        <taxon>Crustacea</taxon>
        <taxon>Oligostraca</taxon>
        <taxon>Ostracoda</taxon>
        <taxon>Podocopa</taxon>
        <taxon>Podocopida</taxon>
        <taxon>Cytherocopina</taxon>
        <taxon>Cytheroidea</taxon>
        <taxon>Cytherideidae</taxon>
        <taxon>Cyprideis</taxon>
    </lineage>
</organism>
<reference evidence="1" key="1">
    <citation type="submission" date="2020-11" db="EMBL/GenBank/DDBJ databases">
        <authorList>
            <person name="Tran Van P."/>
        </authorList>
    </citation>
    <scope>NUCLEOTIDE SEQUENCE</scope>
</reference>
<protein>
    <submittedName>
        <fullName evidence="1">Uncharacterized protein</fullName>
    </submittedName>
</protein>
<evidence type="ECO:0000313" key="1">
    <source>
        <dbReference type="EMBL" id="CAD7231761.1"/>
    </source>
</evidence>
<accession>A0A7R8WMH9</accession>
<proteinExistence type="predicted"/>
<name>A0A7R8WMH9_9CRUS</name>
<dbReference type="AlphaFoldDB" id="A0A7R8WMH9"/>
<gene>
    <name evidence="1" type="ORF">CTOB1V02_LOCUS9604</name>
</gene>
<sequence>MLNFEKIHSYGSEEYDSPSPIQRRWPPIVLLLKRRPFQKSSKKPKHYSNMASPYRILFVIFAISVIHTCVNSREVKKRATYGNLQRISHTATNLTKEVSTVDDPRVVDCSVTGTWKIPYEGELTIAMSCHYDCSPVIGIEIPMLSLTHSYVGYLAISLHKDDRQVVIKGQEEYSNGPPHYDKIYIEDVAEGGFLDTKFSFTISSPPSYLPREPLSQGFRGVQGCGEWIMNFTNPSGYSGLVKGIALRYITEP</sequence>
<dbReference type="EMBL" id="OB663847">
    <property type="protein sequence ID" value="CAD7231761.1"/>
    <property type="molecule type" value="Genomic_DNA"/>
</dbReference>